<dbReference type="PANTHER" id="PTHR30250">
    <property type="entry name" value="PST FAMILY PREDICTED COLANIC ACID TRANSPORTER"/>
    <property type="match status" value="1"/>
</dbReference>
<evidence type="ECO:0000313" key="7">
    <source>
        <dbReference type="EMBL" id="SKB07435.1"/>
    </source>
</evidence>
<evidence type="ECO:0000256" key="4">
    <source>
        <dbReference type="ARBA" id="ARBA00022989"/>
    </source>
</evidence>
<comment type="subcellular location">
    <subcellularLocation>
        <location evidence="1">Cell membrane</location>
        <topology evidence="1">Multi-pass membrane protein</topology>
    </subcellularLocation>
</comment>
<name>A0A1T4Z1J9_9BACT</name>
<dbReference type="RefSeq" id="WP_078815812.1">
    <property type="nucleotide sequence ID" value="NZ_FUYE01000023.1"/>
</dbReference>
<feature type="transmembrane region" description="Helical" evidence="6">
    <location>
        <begin position="93"/>
        <end position="114"/>
    </location>
</feature>
<reference evidence="8" key="1">
    <citation type="submission" date="2017-02" db="EMBL/GenBank/DDBJ databases">
        <authorList>
            <person name="Varghese N."/>
            <person name="Submissions S."/>
        </authorList>
    </citation>
    <scope>NUCLEOTIDE SEQUENCE [LARGE SCALE GENOMIC DNA]</scope>
    <source>
        <strain evidence="8">ATCC 700200</strain>
    </source>
</reference>
<feature type="transmembrane region" description="Helical" evidence="6">
    <location>
        <begin position="155"/>
        <end position="175"/>
    </location>
</feature>
<protein>
    <submittedName>
        <fullName evidence="7">Membrane protein involved in the export of O-antigen and teichoic acid</fullName>
    </submittedName>
</protein>
<evidence type="ECO:0000256" key="5">
    <source>
        <dbReference type="ARBA" id="ARBA00023136"/>
    </source>
</evidence>
<proteinExistence type="predicted"/>
<dbReference type="AlphaFoldDB" id="A0A1T4Z1J9"/>
<evidence type="ECO:0000256" key="1">
    <source>
        <dbReference type="ARBA" id="ARBA00004651"/>
    </source>
</evidence>
<feature type="transmembrane region" description="Helical" evidence="6">
    <location>
        <begin position="400"/>
        <end position="422"/>
    </location>
</feature>
<evidence type="ECO:0000256" key="3">
    <source>
        <dbReference type="ARBA" id="ARBA00022692"/>
    </source>
</evidence>
<dbReference type="GO" id="GO:0005886">
    <property type="term" value="C:plasma membrane"/>
    <property type="evidence" value="ECO:0007669"/>
    <property type="project" value="UniProtKB-SubCell"/>
</dbReference>
<gene>
    <name evidence="7" type="ORF">SAMN02745166_04694</name>
</gene>
<feature type="transmembrane region" description="Helical" evidence="6">
    <location>
        <begin position="442"/>
        <end position="464"/>
    </location>
</feature>
<accession>A0A1T4Z1J9</accession>
<sequence>MSLLPKIVQGSAMHVVEQAIRLTCALWLTPRMLNYLGETNYGLWGLLTSIFTQFVLLDLGLCTSMPRFLSRAIGQGNTEELCRSASTGTAGMFIIGVLAQIAGVVTWFGLPWFLKESHELGEARNVVIALMVTSLTFWLGRPLMLHLQSQLRRDLIALASIMRLLITTPSVAWALSNGRGIETVAWIHALGALGELILFFFFDRAFFRLVRWPWVNRAKARELLVFARWSYVLTTSERIRSGFSGADLFIVAAFLGSAMSGIYSLGQRLAYIFYEVAYAIVGAQLLSTFSQLDGAGDRERLKQSFVAASRISAQLAVIGGGILWATGPAFLKRWVPAQAEEATPVLLYLIIPHILCATQIPSRHLLISLARHRPLALTCLAGILLNLLLTVLWVQNFGMVGAAIATFVEMTLLYGIAIPWLVITQTEFPRRLVVWESLWKPLLKSSLLLSPAILSTHLWLGAAMATYTEIASAIVLLAVVFFTFLALGLLGKEEKRWFLTGYEILFKRPRPAVNA</sequence>
<feature type="transmembrane region" description="Helical" evidence="6">
    <location>
        <begin position="374"/>
        <end position="394"/>
    </location>
</feature>
<feature type="transmembrane region" description="Helical" evidence="6">
    <location>
        <begin position="470"/>
        <end position="490"/>
    </location>
</feature>
<organism evidence="7 8">
    <name type="scientific">Prosthecobacter debontii</name>
    <dbReference type="NCBI Taxonomy" id="48467"/>
    <lineage>
        <taxon>Bacteria</taxon>
        <taxon>Pseudomonadati</taxon>
        <taxon>Verrucomicrobiota</taxon>
        <taxon>Verrucomicrobiia</taxon>
        <taxon>Verrucomicrobiales</taxon>
        <taxon>Verrucomicrobiaceae</taxon>
        <taxon>Prosthecobacter</taxon>
    </lineage>
</organism>
<evidence type="ECO:0000256" key="2">
    <source>
        <dbReference type="ARBA" id="ARBA00022475"/>
    </source>
</evidence>
<feature type="transmembrane region" description="Helical" evidence="6">
    <location>
        <begin position="126"/>
        <end position="143"/>
    </location>
</feature>
<dbReference type="Proteomes" id="UP000190774">
    <property type="component" value="Unassembled WGS sequence"/>
</dbReference>
<keyword evidence="8" id="KW-1185">Reference proteome</keyword>
<dbReference type="OrthoDB" id="580892at2"/>
<dbReference type="EMBL" id="FUYE01000023">
    <property type="protein sequence ID" value="SKB07435.1"/>
    <property type="molecule type" value="Genomic_DNA"/>
</dbReference>
<feature type="transmembrane region" description="Helical" evidence="6">
    <location>
        <begin position="181"/>
        <end position="202"/>
    </location>
</feature>
<feature type="transmembrane region" description="Helical" evidence="6">
    <location>
        <begin position="41"/>
        <end position="61"/>
    </location>
</feature>
<feature type="transmembrane region" description="Helical" evidence="6">
    <location>
        <begin position="345"/>
        <end position="362"/>
    </location>
</feature>
<keyword evidence="5 6" id="KW-0472">Membrane</keyword>
<feature type="transmembrane region" description="Helical" evidence="6">
    <location>
        <begin position="304"/>
        <end position="325"/>
    </location>
</feature>
<dbReference type="PANTHER" id="PTHR30250:SF26">
    <property type="entry name" value="PSMA PROTEIN"/>
    <property type="match status" value="1"/>
</dbReference>
<keyword evidence="2" id="KW-1003">Cell membrane</keyword>
<feature type="transmembrane region" description="Helical" evidence="6">
    <location>
        <begin position="248"/>
        <end position="265"/>
    </location>
</feature>
<evidence type="ECO:0000313" key="8">
    <source>
        <dbReference type="Proteomes" id="UP000190774"/>
    </source>
</evidence>
<keyword evidence="4 6" id="KW-1133">Transmembrane helix</keyword>
<dbReference type="InterPro" id="IPR050833">
    <property type="entry name" value="Poly_Biosynth_Transport"/>
</dbReference>
<keyword evidence="3 6" id="KW-0812">Transmembrane</keyword>
<dbReference type="STRING" id="48467.SAMN02745166_04694"/>
<dbReference type="Pfam" id="PF13440">
    <property type="entry name" value="Polysacc_synt_3"/>
    <property type="match status" value="1"/>
</dbReference>
<evidence type="ECO:0000256" key="6">
    <source>
        <dbReference type="SAM" id="Phobius"/>
    </source>
</evidence>